<protein>
    <recommendedName>
        <fullName evidence="2">N-acetylglucosaminylphosphatidylinositol deacetylase</fullName>
        <ecNumber evidence="2">3.5.1.89</ecNumber>
    </recommendedName>
</protein>
<dbReference type="EMBL" id="CH408156">
    <property type="protein sequence ID" value="EDK37196.2"/>
    <property type="molecule type" value="Genomic_DNA"/>
</dbReference>
<name>A5DDE3_PICGU</name>
<gene>
    <name evidence="3" type="ORF">PGUG_01294</name>
</gene>
<comment type="similarity">
    <text evidence="1">Belongs to the PIGL family.</text>
</comment>
<dbReference type="HOGENOM" id="CLU_034979_0_1_1"/>
<dbReference type="AlphaFoldDB" id="A5DDE3"/>
<dbReference type="InterPro" id="IPR024078">
    <property type="entry name" value="LmbE-like_dom_sf"/>
</dbReference>
<dbReference type="eggNOG" id="KOG3332">
    <property type="taxonomic scope" value="Eukaryota"/>
</dbReference>
<proteinExistence type="inferred from homology"/>
<dbReference type="GO" id="GO:0000225">
    <property type="term" value="F:N-acetylglucosaminylphosphatidylinositol deacetylase activity"/>
    <property type="evidence" value="ECO:0007669"/>
    <property type="project" value="UniProtKB-EC"/>
</dbReference>
<dbReference type="SUPFAM" id="SSF102588">
    <property type="entry name" value="LmbE-like"/>
    <property type="match status" value="1"/>
</dbReference>
<accession>A5DDE3</accession>
<evidence type="ECO:0000313" key="3">
    <source>
        <dbReference type="EMBL" id="EDK37196.2"/>
    </source>
</evidence>
<evidence type="ECO:0000256" key="2">
    <source>
        <dbReference type="ARBA" id="ARBA00012176"/>
    </source>
</evidence>
<dbReference type="PANTHER" id="PTHR12993:SF11">
    <property type="entry name" value="N-ACETYLGLUCOSAMINYL-PHOSPHATIDYLINOSITOL DE-N-ACETYLASE"/>
    <property type="match status" value="1"/>
</dbReference>
<dbReference type="Proteomes" id="UP000001997">
    <property type="component" value="Unassembled WGS sequence"/>
</dbReference>
<reference evidence="3 4" key="1">
    <citation type="journal article" date="2009" name="Nature">
        <title>Evolution of pathogenicity and sexual reproduction in eight Candida genomes.</title>
        <authorList>
            <person name="Butler G."/>
            <person name="Rasmussen M.D."/>
            <person name="Lin M.F."/>
            <person name="Santos M.A."/>
            <person name="Sakthikumar S."/>
            <person name="Munro C.A."/>
            <person name="Rheinbay E."/>
            <person name="Grabherr M."/>
            <person name="Forche A."/>
            <person name="Reedy J.L."/>
            <person name="Agrafioti I."/>
            <person name="Arnaud M.B."/>
            <person name="Bates S."/>
            <person name="Brown A.J."/>
            <person name="Brunke S."/>
            <person name="Costanzo M.C."/>
            <person name="Fitzpatrick D.A."/>
            <person name="de Groot P.W."/>
            <person name="Harris D."/>
            <person name="Hoyer L.L."/>
            <person name="Hube B."/>
            <person name="Klis F.M."/>
            <person name="Kodira C."/>
            <person name="Lennard N."/>
            <person name="Logue M.E."/>
            <person name="Martin R."/>
            <person name="Neiman A.M."/>
            <person name="Nikolaou E."/>
            <person name="Quail M.A."/>
            <person name="Quinn J."/>
            <person name="Santos M.C."/>
            <person name="Schmitzberger F.F."/>
            <person name="Sherlock G."/>
            <person name="Shah P."/>
            <person name="Silverstein K.A."/>
            <person name="Skrzypek M.S."/>
            <person name="Soll D."/>
            <person name="Staggs R."/>
            <person name="Stansfield I."/>
            <person name="Stumpf M.P."/>
            <person name="Sudbery P.E."/>
            <person name="Srikantha T."/>
            <person name="Zeng Q."/>
            <person name="Berman J."/>
            <person name="Berriman M."/>
            <person name="Heitman J."/>
            <person name="Gow N.A."/>
            <person name="Lorenz M.C."/>
            <person name="Birren B.W."/>
            <person name="Kellis M."/>
            <person name="Cuomo C.A."/>
        </authorList>
    </citation>
    <scope>NUCLEOTIDE SEQUENCE [LARGE SCALE GENOMIC DNA]</scope>
    <source>
        <strain evidence="4">ATCC 6260 / CBS 566 / DSM 6381 / JCM 1539 / NBRC 10279 / NRRL Y-324</strain>
    </source>
</reference>
<dbReference type="GeneID" id="5127660"/>
<dbReference type="OrthoDB" id="440160at2759"/>
<sequence>MLFRVPLLLIQAVATSFVIWICLSTALPQITERYKSGKSFVNEPEYPYIPVGPRSTINNSEIYFIIAHPDDEVMFFSPSLLELSRPAHHNNVHLLCLSTGNAAHPSMGPIRSNELRRSASILGLPASNVVITDSFKDGMNEIWDPAAIETVLKKHVKSNNAKIVTFDEDGISGHANHISLFRGVSRFAKNHNKQGMELYVLKSVNFLEKYSFTMLTNIELIFHHLSKSIIGKVFNVSVNISVFKSTIGKKSLQFYSDLNMLSVSYAAMAYGHYSQMVWFRYGWLIFSRYLNHNQLIQVE</sequence>
<dbReference type="FunCoup" id="A5DDE3">
    <property type="interactions" value="549"/>
</dbReference>
<dbReference type="PANTHER" id="PTHR12993">
    <property type="entry name" value="N-ACETYLGLUCOSAMINYL-PHOSPHATIDYLINOSITOL DE-N-ACETYLASE-RELATED"/>
    <property type="match status" value="1"/>
</dbReference>
<dbReference type="STRING" id="294746.A5DDE3"/>
<evidence type="ECO:0000313" key="4">
    <source>
        <dbReference type="Proteomes" id="UP000001997"/>
    </source>
</evidence>
<dbReference type="Pfam" id="PF02585">
    <property type="entry name" value="PIG-L"/>
    <property type="match status" value="1"/>
</dbReference>
<dbReference type="KEGG" id="pgu:PGUG_01294"/>
<dbReference type="VEuPathDB" id="FungiDB:PGUG_01294"/>
<dbReference type="EC" id="3.5.1.89" evidence="2"/>
<dbReference type="RefSeq" id="XP_001485623.2">
    <property type="nucleotide sequence ID" value="XM_001485573.1"/>
</dbReference>
<dbReference type="GO" id="GO:0016020">
    <property type="term" value="C:membrane"/>
    <property type="evidence" value="ECO:0007669"/>
    <property type="project" value="GOC"/>
</dbReference>
<dbReference type="InterPro" id="IPR003737">
    <property type="entry name" value="GlcNAc_PI_deacetylase-related"/>
</dbReference>
<dbReference type="OMA" id="YVLESVN"/>
<organism evidence="3 4">
    <name type="scientific">Meyerozyma guilliermondii (strain ATCC 6260 / CBS 566 / DSM 6381 / JCM 1539 / NBRC 10279 / NRRL Y-324)</name>
    <name type="common">Yeast</name>
    <name type="synonym">Candida guilliermondii</name>
    <dbReference type="NCBI Taxonomy" id="294746"/>
    <lineage>
        <taxon>Eukaryota</taxon>
        <taxon>Fungi</taxon>
        <taxon>Dikarya</taxon>
        <taxon>Ascomycota</taxon>
        <taxon>Saccharomycotina</taxon>
        <taxon>Pichiomycetes</taxon>
        <taxon>Debaryomycetaceae</taxon>
        <taxon>Meyerozyma</taxon>
    </lineage>
</organism>
<evidence type="ECO:0000256" key="1">
    <source>
        <dbReference type="ARBA" id="ARBA00006066"/>
    </source>
</evidence>
<dbReference type="Gene3D" id="3.40.50.10320">
    <property type="entry name" value="LmbE-like"/>
    <property type="match status" value="1"/>
</dbReference>
<dbReference type="UniPathway" id="UPA00196"/>
<dbReference type="InParanoid" id="A5DDE3"/>
<dbReference type="GO" id="GO:0006506">
    <property type="term" value="P:GPI anchor biosynthetic process"/>
    <property type="evidence" value="ECO:0007669"/>
    <property type="project" value="UniProtKB-UniPathway"/>
</dbReference>
<dbReference type="GO" id="GO:0005783">
    <property type="term" value="C:endoplasmic reticulum"/>
    <property type="evidence" value="ECO:0007669"/>
    <property type="project" value="TreeGrafter"/>
</dbReference>
<keyword evidence="4" id="KW-1185">Reference proteome</keyword>